<gene>
    <name evidence="1" type="ORF">OF897_17385</name>
</gene>
<comment type="caution">
    <text evidence="1">The sequence shown here is derived from an EMBL/GenBank/DDBJ whole genome shotgun (WGS) entry which is preliminary data.</text>
</comment>
<dbReference type="Proteomes" id="UP001073122">
    <property type="component" value="Unassembled WGS sequence"/>
</dbReference>
<organism evidence="1 2">
    <name type="scientific">Chryseobacterium formosus</name>
    <dbReference type="NCBI Taxonomy" id="1537363"/>
    <lineage>
        <taxon>Bacteria</taxon>
        <taxon>Pseudomonadati</taxon>
        <taxon>Bacteroidota</taxon>
        <taxon>Flavobacteriia</taxon>
        <taxon>Flavobacteriales</taxon>
        <taxon>Weeksellaceae</taxon>
        <taxon>Chryseobacterium group</taxon>
        <taxon>Chryseobacterium</taxon>
    </lineage>
</organism>
<accession>A0ABT3XVJ6</accession>
<sequence length="156" mass="19258">MKINLEYKLYNDLSLFKIEISPKIYFDDNEDILFGSQSRYIFPYEYLDIDISLLEQICLTIEDNKNRYQRTIKFWDSSRCNTDTLYIYDDLERAITEWFKIEMENENSIENLDFYKNDHNLWELHSHWILYKTDFSQRFIYKKEITSEMIQGTRFI</sequence>
<evidence type="ECO:0000313" key="1">
    <source>
        <dbReference type="EMBL" id="MCX8525691.1"/>
    </source>
</evidence>
<keyword evidence="2" id="KW-1185">Reference proteome</keyword>
<reference evidence="1" key="1">
    <citation type="submission" date="2022-10" db="EMBL/GenBank/DDBJ databases">
        <title>Chryseobacterium sp. nov., a novel bacterial species.</title>
        <authorList>
            <person name="Cao Y."/>
        </authorList>
    </citation>
    <scope>NUCLEOTIDE SEQUENCE</scope>
    <source>
        <strain evidence="1">CCTCC AB2015118</strain>
    </source>
</reference>
<dbReference type="RefSeq" id="WP_267266947.1">
    <property type="nucleotide sequence ID" value="NZ_JAOVZW010000021.1"/>
</dbReference>
<protein>
    <submittedName>
        <fullName evidence="1">Uncharacterized protein</fullName>
    </submittedName>
</protein>
<dbReference type="EMBL" id="JAOVZW010000021">
    <property type="protein sequence ID" value="MCX8525691.1"/>
    <property type="molecule type" value="Genomic_DNA"/>
</dbReference>
<evidence type="ECO:0000313" key="2">
    <source>
        <dbReference type="Proteomes" id="UP001073122"/>
    </source>
</evidence>
<proteinExistence type="predicted"/>
<name>A0ABT3XVJ6_9FLAO</name>